<dbReference type="SUPFAM" id="SSF81301">
    <property type="entry name" value="Nucleotidyltransferase"/>
    <property type="match status" value="1"/>
</dbReference>
<evidence type="ECO:0000313" key="2">
    <source>
        <dbReference type="EMBL" id="OGZ77639.1"/>
    </source>
</evidence>
<sequence>MEITDKIKNIIDEIVRQYRPEKIILFGSFVWGNPNKDSDIDLFIIKQSQKSRIERQRELRLKLFGSDFPAMDILVYTPEEVEKSINEYKNLFIEDILRHGKVLYSKPGSLFNVALPKRRLNILH</sequence>
<comment type="caution">
    <text evidence="2">The sequence shown here is derived from an EMBL/GenBank/DDBJ whole genome shotgun (WGS) entry which is preliminary data.</text>
</comment>
<dbReference type="Proteomes" id="UP000178632">
    <property type="component" value="Unassembled WGS sequence"/>
</dbReference>
<dbReference type="Gene3D" id="3.30.460.10">
    <property type="entry name" value="Beta Polymerase, domain 2"/>
    <property type="match status" value="1"/>
</dbReference>
<organism evidence="2 3">
    <name type="scientific">Candidatus Staskawiczbacteria bacterium RIFCSPLOWO2_12_FULL_37_15</name>
    <dbReference type="NCBI Taxonomy" id="1802218"/>
    <lineage>
        <taxon>Bacteria</taxon>
        <taxon>Candidatus Staskawicziibacteriota</taxon>
    </lineage>
</organism>
<name>A0A1G2IRV8_9BACT</name>
<dbReference type="InterPro" id="IPR041633">
    <property type="entry name" value="Polbeta"/>
</dbReference>
<proteinExistence type="predicted"/>
<evidence type="ECO:0000259" key="1">
    <source>
        <dbReference type="Pfam" id="PF18765"/>
    </source>
</evidence>
<evidence type="ECO:0000313" key="3">
    <source>
        <dbReference type="Proteomes" id="UP000178632"/>
    </source>
</evidence>
<dbReference type="InterPro" id="IPR043519">
    <property type="entry name" value="NT_sf"/>
</dbReference>
<dbReference type="CDD" id="cd05403">
    <property type="entry name" value="NT_KNTase_like"/>
    <property type="match status" value="1"/>
</dbReference>
<dbReference type="AlphaFoldDB" id="A0A1G2IRV8"/>
<feature type="domain" description="Polymerase beta nucleotidyltransferase" evidence="1">
    <location>
        <begin position="10"/>
        <end position="106"/>
    </location>
</feature>
<dbReference type="PANTHER" id="PTHR37030:SF1">
    <property type="entry name" value="NUCLEOTIDYLTRANSFERASE"/>
    <property type="match status" value="1"/>
</dbReference>
<accession>A0A1G2IRV8</accession>
<dbReference type="Pfam" id="PF18765">
    <property type="entry name" value="Polbeta"/>
    <property type="match status" value="1"/>
</dbReference>
<protein>
    <recommendedName>
        <fullName evidence="1">Polymerase beta nucleotidyltransferase domain-containing protein</fullName>
    </recommendedName>
</protein>
<gene>
    <name evidence="2" type="ORF">A3G45_01980</name>
</gene>
<dbReference type="EMBL" id="MHPE01000003">
    <property type="protein sequence ID" value="OGZ77639.1"/>
    <property type="molecule type" value="Genomic_DNA"/>
</dbReference>
<dbReference type="PANTHER" id="PTHR37030">
    <property type="entry name" value="NUCLEOTIDYLTRANSFERASE"/>
    <property type="match status" value="1"/>
</dbReference>
<reference evidence="2 3" key="1">
    <citation type="journal article" date="2016" name="Nat. Commun.">
        <title>Thousands of microbial genomes shed light on interconnected biogeochemical processes in an aquifer system.</title>
        <authorList>
            <person name="Anantharaman K."/>
            <person name="Brown C.T."/>
            <person name="Hug L.A."/>
            <person name="Sharon I."/>
            <person name="Castelle C.J."/>
            <person name="Probst A.J."/>
            <person name="Thomas B.C."/>
            <person name="Singh A."/>
            <person name="Wilkins M.J."/>
            <person name="Karaoz U."/>
            <person name="Brodie E.L."/>
            <person name="Williams K.H."/>
            <person name="Hubbard S.S."/>
            <person name="Banfield J.F."/>
        </authorList>
    </citation>
    <scope>NUCLEOTIDE SEQUENCE [LARGE SCALE GENOMIC DNA]</scope>
</reference>